<dbReference type="EMBL" id="UFYA01000001">
    <property type="protein sequence ID" value="STD13436.1"/>
    <property type="molecule type" value="Genomic_DNA"/>
</dbReference>
<dbReference type="InterPro" id="IPR025870">
    <property type="entry name" value="Glyoxalase-like_dom"/>
</dbReference>
<dbReference type="Proteomes" id="UP000254118">
    <property type="component" value="Unassembled WGS sequence"/>
</dbReference>
<dbReference type="InterPro" id="IPR029068">
    <property type="entry name" value="Glyas_Bleomycin-R_OHBP_Dase"/>
</dbReference>
<sequence length="236" mass="26012">MVLGWASIGFGGFSRVCHDGRMRVDHVTYAAEHDGMQATAERLAEQLDVKAVNGGVHPNYGTRNMIVPLGNDQFFQVVEALDHPASLKEPYGQAVRTCTERGGGWLGWGIRVDDMLPVAQRLGRIPEPAHRRFPDDRELHWTQIGYNGLLNDPQLPFFICFQNPELHPSGAIRDLANPKVSISKLTIAGDPQRVHDWLGLPADQTSTVIDFEFIAPHGNAGLMSVTFQTPDGPVTI</sequence>
<protein>
    <recommendedName>
        <fullName evidence="1">Glyoxalase-like domain-containing protein</fullName>
    </recommendedName>
</protein>
<evidence type="ECO:0000259" key="1">
    <source>
        <dbReference type="Pfam" id="PF13468"/>
    </source>
</evidence>
<evidence type="ECO:0000313" key="2">
    <source>
        <dbReference type="EMBL" id="STD13436.1"/>
    </source>
</evidence>
<accession>A0AA46H160</accession>
<name>A0AA46H160_9MICO</name>
<dbReference type="Gene3D" id="3.10.180.10">
    <property type="entry name" value="2,3-Dihydroxybiphenyl 1,2-Dioxygenase, domain 1"/>
    <property type="match status" value="1"/>
</dbReference>
<dbReference type="Pfam" id="PF13468">
    <property type="entry name" value="Glyoxalase_3"/>
    <property type="match status" value="1"/>
</dbReference>
<proteinExistence type="predicted"/>
<organism evidence="2 3">
    <name type="scientific">Dermatophilus congolensis</name>
    <dbReference type="NCBI Taxonomy" id="1863"/>
    <lineage>
        <taxon>Bacteria</taxon>
        <taxon>Bacillati</taxon>
        <taxon>Actinomycetota</taxon>
        <taxon>Actinomycetes</taxon>
        <taxon>Micrococcales</taxon>
        <taxon>Dermatophilaceae</taxon>
        <taxon>Dermatophilus</taxon>
    </lineage>
</organism>
<comment type="caution">
    <text evidence="2">The sequence shown here is derived from an EMBL/GenBank/DDBJ whole genome shotgun (WGS) entry which is preliminary data.</text>
</comment>
<reference evidence="2 3" key="1">
    <citation type="submission" date="2018-06" db="EMBL/GenBank/DDBJ databases">
        <authorList>
            <consortium name="Pathogen Informatics"/>
            <person name="Doyle S."/>
        </authorList>
    </citation>
    <scope>NUCLEOTIDE SEQUENCE [LARGE SCALE GENOMIC DNA]</scope>
    <source>
        <strain evidence="2 3">NCTC7915</strain>
    </source>
</reference>
<feature type="domain" description="Glyoxalase-like" evidence="1">
    <location>
        <begin position="24"/>
        <end position="198"/>
    </location>
</feature>
<dbReference type="SUPFAM" id="SSF54593">
    <property type="entry name" value="Glyoxalase/Bleomycin resistance protein/Dihydroxybiphenyl dioxygenase"/>
    <property type="match status" value="1"/>
</dbReference>
<dbReference type="AlphaFoldDB" id="A0AA46H160"/>
<gene>
    <name evidence="2" type="ORF">NCTC7915_01918</name>
</gene>
<evidence type="ECO:0000313" key="3">
    <source>
        <dbReference type="Proteomes" id="UP000254118"/>
    </source>
</evidence>